<dbReference type="EMBL" id="CP073708">
    <property type="protein sequence ID" value="QUO41307.1"/>
    <property type="molecule type" value="Genomic_DNA"/>
</dbReference>
<evidence type="ECO:0000313" key="3">
    <source>
        <dbReference type="Proteomes" id="UP000595847"/>
    </source>
</evidence>
<protein>
    <submittedName>
        <fullName evidence="1">Uncharacterized protein</fullName>
    </submittedName>
</protein>
<dbReference type="Proteomes" id="UP000595847">
    <property type="component" value="Chromosome"/>
</dbReference>
<dbReference type="RefSeq" id="WP_198827806.1">
    <property type="nucleotide sequence ID" value="NZ_CP066308.1"/>
</dbReference>
<dbReference type="Proteomes" id="UP000677234">
    <property type="component" value="Chromosome"/>
</dbReference>
<evidence type="ECO:0000313" key="4">
    <source>
        <dbReference type="Proteomes" id="UP000677234"/>
    </source>
</evidence>
<sequence length="134" mass="15648">MQENWERWEPVFGLSSKYYVESLSDSIEGFRILLSDANDEKKKVEVIFEDSVHAYRSTDESFRQSAINMIDELYGTEFYAEWTFFKVTNSKYIQWLSEQSYGITESESLIHFSILAGDSIVDVIAAYEPKIKKI</sequence>
<reference evidence="1 3" key="1">
    <citation type="submission" date="2020-12" db="EMBL/GenBank/DDBJ databases">
        <title>strain FJAT-54423T represents a novel species of the genus Brevibacillus.</title>
        <authorList>
            <person name="Tang R."/>
        </authorList>
    </citation>
    <scope>NUCLEOTIDE SEQUENCE [LARGE SCALE GENOMIC DNA]</scope>
    <source>
        <strain evidence="1 3">FJAT-54423</strain>
    </source>
</reference>
<reference evidence="2" key="2">
    <citation type="submission" date="2021-04" db="EMBL/GenBank/DDBJ databases">
        <title>Brevibacillus composti FJAT-54423, complete genome.</title>
        <authorList>
            <person name="Tang R."/>
        </authorList>
    </citation>
    <scope>NUCLEOTIDE SEQUENCE</scope>
    <source>
        <strain evidence="2">FJAT-54424</strain>
    </source>
</reference>
<proteinExistence type="predicted"/>
<keyword evidence="4" id="KW-1185">Reference proteome</keyword>
<dbReference type="KEGG" id="bcop:JD108_20740"/>
<name>A0A7T5EKH9_9BACL</name>
<dbReference type="EMBL" id="CP066308">
    <property type="protein sequence ID" value="QQE74225.1"/>
    <property type="molecule type" value="Genomic_DNA"/>
</dbReference>
<evidence type="ECO:0000313" key="1">
    <source>
        <dbReference type="EMBL" id="QQE74225.1"/>
    </source>
</evidence>
<evidence type="ECO:0000313" key="2">
    <source>
        <dbReference type="EMBL" id="QUO41307.1"/>
    </source>
</evidence>
<organism evidence="1 3">
    <name type="scientific">Brevibacillus composti</name>
    <dbReference type="NCBI Taxonomy" id="2796470"/>
    <lineage>
        <taxon>Bacteria</taxon>
        <taxon>Bacillati</taxon>
        <taxon>Bacillota</taxon>
        <taxon>Bacilli</taxon>
        <taxon>Bacillales</taxon>
        <taxon>Paenibacillaceae</taxon>
        <taxon>Brevibacillus</taxon>
    </lineage>
</organism>
<accession>A0A7T5EKH9</accession>
<dbReference type="AlphaFoldDB" id="A0A7T5EKH9"/>
<gene>
    <name evidence="1" type="ORF">JD108_20740</name>
    <name evidence="2" type="ORF">KDJ56_20675</name>
</gene>